<feature type="region of interest" description="Disordered" evidence="4">
    <location>
        <begin position="168"/>
        <end position="204"/>
    </location>
</feature>
<keyword evidence="5" id="KW-0648">Protein biosynthesis</keyword>
<reference evidence="5" key="2">
    <citation type="submission" date="2023-05" db="EMBL/GenBank/DDBJ databases">
        <authorList>
            <person name="Schelkunov M.I."/>
        </authorList>
    </citation>
    <scope>NUCLEOTIDE SEQUENCE</scope>
    <source>
        <strain evidence="5">Hsosn_3</strain>
        <tissue evidence="5">Leaf</tissue>
    </source>
</reference>
<organism evidence="5 6">
    <name type="scientific">Heracleum sosnowskyi</name>
    <dbReference type="NCBI Taxonomy" id="360622"/>
    <lineage>
        <taxon>Eukaryota</taxon>
        <taxon>Viridiplantae</taxon>
        <taxon>Streptophyta</taxon>
        <taxon>Embryophyta</taxon>
        <taxon>Tracheophyta</taxon>
        <taxon>Spermatophyta</taxon>
        <taxon>Magnoliopsida</taxon>
        <taxon>eudicotyledons</taxon>
        <taxon>Gunneridae</taxon>
        <taxon>Pentapetalae</taxon>
        <taxon>asterids</taxon>
        <taxon>campanulids</taxon>
        <taxon>Apiales</taxon>
        <taxon>Apiaceae</taxon>
        <taxon>Apioideae</taxon>
        <taxon>apioid superclade</taxon>
        <taxon>Tordylieae</taxon>
        <taxon>Tordyliinae</taxon>
        <taxon>Heracleum</taxon>
    </lineage>
</organism>
<evidence type="ECO:0000313" key="5">
    <source>
        <dbReference type="EMBL" id="KAK1396903.1"/>
    </source>
</evidence>
<keyword evidence="6" id="KW-1185">Reference proteome</keyword>
<dbReference type="GO" id="GO:0003700">
    <property type="term" value="F:DNA-binding transcription factor activity"/>
    <property type="evidence" value="ECO:0007669"/>
    <property type="project" value="InterPro"/>
</dbReference>
<feature type="compositionally biased region" description="Low complexity" evidence="4">
    <location>
        <begin position="180"/>
        <end position="193"/>
    </location>
</feature>
<feature type="region of interest" description="Disordered" evidence="4">
    <location>
        <begin position="1"/>
        <end position="41"/>
    </location>
</feature>
<sequence>MGSNYYGDPKQLGGGGGGSSSRKGKKSSSSSDKPKQPQRGLGVAQLEKIRLHTQMASANFNIPNPNYPFTNPFQEDVRVQTTAYSSASSSSFSYRTPTSASYGFQPAQNIMMGLGDSERANVRYGDSQPTTNNIARWNAGNASLNPQYYQQPYITRNLIDLEAEELTEKKKKTKGGGSDSMGSGSQNSGSSESQELDLELRLSL</sequence>
<dbReference type="GO" id="GO:0003746">
    <property type="term" value="F:translation elongation factor activity"/>
    <property type="evidence" value="ECO:0007669"/>
    <property type="project" value="UniProtKB-KW"/>
</dbReference>
<comment type="caution">
    <text evidence="5">The sequence shown here is derived from an EMBL/GenBank/DDBJ whole genome shotgun (WGS) entry which is preliminary data.</text>
</comment>
<dbReference type="EMBL" id="JAUIZM010000002">
    <property type="protein sequence ID" value="KAK1396903.1"/>
    <property type="molecule type" value="Genomic_DNA"/>
</dbReference>
<name>A0AAD8N6T7_9APIA</name>
<evidence type="ECO:0000256" key="3">
    <source>
        <dbReference type="ARBA" id="ARBA00023163"/>
    </source>
</evidence>
<dbReference type="Proteomes" id="UP001237642">
    <property type="component" value="Unassembled WGS sequence"/>
</dbReference>
<evidence type="ECO:0000313" key="6">
    <source>
        <dbReference type="Proteomes" id="UP001237642"/>
    </source>
</evidence>
<gene>
    <name evidence="5" type="ORF">POM88_006766</name>
</gene>
<protein>
    <submittedName>
        <fullName evidence="5">Elongation factor Ts</fullName>
    </submittedName>
</protein>
<evidence type="ECO:0000256" key="2">
    <source>
        <dbReference type="ARBA" id="ARBA00023015"/>
    </source>
</evidence>
<dbReference type="AlphaFoldDB" id="A0AAD8N6T7"/>
<dbReference type="PANTHER" id="PTHR33388">
    <property type="entry name" value="OS01G0212500 PROTEIN"/>
    <property type="match status" value="1"/>
</dbReference>
<keyword evidence="5" id="KW-0251">Elongation factor</keyword>
<dbReference type="PANTHER" id="PTHR33388:SF18">
    <property type="entry name" value="PROTEIN SPEAR1"/>
    <property type="match status" value="1"/>
</dbReference>
<dbReference type="InterPro" id="IPR040356">
    <property type="entry name" value="SPEAR"/>
</dbReference>
<proteinExistence type="predicted"/>
<keyword evidence="2" id="KW-0805">Transcription regulation</keyword>
<reference evidence="5" key="1">
    <citation type="submission" date="2023-02" db="EMBL/GenBank/DDBJ databases">
        <title>Genome of toxic invasive species Heracleum sosnowskyi carries increased number of genes despite the absence of recent whole-genome duplications.</title>
        <authorList>
            <person name="Schelkunov M."/>
            <person name="Shtratnikova V."/>
            <person name="Makarenko M."/>
            <person name="Klepikova A."/>
            <person name="Omelchenko D."/>
            <person name="Novikova G."/>
            <person name="Obukhova E."/>
            <person name="Bogdanov V."/>
            <person name="Penin A."/>
            <person name="Logacheva M."/>
        </authorList>
    </citation>
    <scope>NUCLEOTIDE SEQUENCE</scope>
    <source>
        <strain evidence="5">Hsosn_3</strain>
        <tissue evidence="5">Leaf</tissue>
    </source>
</reference>
<evidence type="ECO:0000256" key="4">
    <source>
        <dbReference type="SAM" id="MobiDB-lite"/>
    </source>
</evidence>
<accession>A0AAD8N6T7</accession>
<keyword evidence="3" id="KW-0804">Transcription</keyword>
<evidence type="ECO:0000256" key="1">
    <source>
        <dbReference type="ARBA" id="ARBA00022491"/>
    </source>
</evidence>
<keyword evidence="1" id="KW-0678">Repressor</keyword>